<feature type="transmembrane region" description="Helical" evidence="1">
    <location>
        <begin position="47"/>
        <end position="65"/>
    </location>
</feature>
<dbReference type="OrthoDB" id="272091at2759"/>
<feature type="transmembrane region" description="Helical" evidence="1">
    <location>
        <begin position="20"/>
        <end position="41"/>
    </location>
</feature>
<reference evidence="2 3" key="1">
    <citation type="submission" date="2011-02" db="EMBL/GenBank/DDBJ databases">
        <title>The Genome Sequence of Sphaeroforma arctica JP610.</title>
        <authorList>
            <consortium name="The Broad Institute Genome Sequencing Platform"/>
            <person name="Russ C."/>
            <person name="Cuomo C."/>
            <person name="Young S.K."/>
            <person name="Zeng Q."/>
            <person name="Gargeya S."/>
            <person name="Alvarado L."/>
            <person name="Berlin A."/>
            <person name="Chapman S.B."/>
            <person name="Chen Z."/>
            <person name="Freedman E."/>
            <person name="Gellesch M."/>
            <person name="Goldberg J."/>
            <person name="Griggs A."/>
            <person name="Gujja S."/>
            <person name="Heilman E."/>
            <person name="Heiman D."/>
            <person name="Howarth C."/>
            <person name="Mehta T."/>
            <person name="Neiman D."/>
            <person name="Pearson M."/>
            <person name="Roberts A."/>
            <person name="Saif S."/>
            <person name="Shea T."/>
            <person name="Shenoy N."/>
            <person name="Sisk P."/>
            <person name="Stolte C."/>
            <person name="Sykes S."/>
            <person name="White J."/>
            <person name="Yandava C."/>
            <person name="Burger G."/>
            <person name="Gray M.W."/>
            <person name="Holland P.W.H."/>
            <person name="King N."/>
            <person name="Lang F.B.F."/>
            <person name="Roger A.J."/>
            <person name="Ruiz-Trillo I."/>
            <person name="Haas B."/>
            <person name="Nusbaum C."/>
            <person name="Birren B."/>
        </authorList>
    </citation>
    <scope>NUCLEOTIDE SEQUENCE [LARGE SCALE GENOMIC DNA]</scope>
    <source>
        <strain evidence="2 3">JP610</strain>
    </source>
</reference>
<protein>
    <submittedName>
        <fullName evidence="2">Uncharacterized protein</fullName>
    </submittedName>
</protein>
<keyword evidence="1" id="KW-0472">Membrane</keyword>
<dbReference type="EMBL" id="KQ246273">
    <property type="protein sequence ID" value="KNC72962.1"/>
    <property type="molecule type" value="Genomic_DNA"/>
</dbReference>
<accession>A0A0L0F8B8</accession>
<proteinExistence type="predicted"/>
<evidence type="ECO:0000313" key="3">
    <source>
        <dbReference type="Proteomes" id="UP000054560"/>
    </source>
</evidence>
<evidence type="ECO:0000313" key="2">
    <source>
        <dbReference type="EMBL" id="KNC72962.1"/>
    </source>
</evidence>
<keyword evidence="1" id="KW-1133">Transmembrane helix</keyword>
<dbReference type="RefSeq" id="XP_014146864.1">
    <property type="nucleotide sequence ID" value="XM_014291389.1"/>
</dbReference>
<sequence length="140" mass="16212">MHVIHPLTLGRMFFQIIRQAILGCYFAMRFLPAILFFVLVLSLPVQFVVSSIWFWIFVIMTLSLLRNKFAFRMGTWLHPNVDPVNLRLSFIDRDFNENDYELLLALDESTTSKRKGTAMAIVQGLPSRILAADLEVCYPQ</sequence>
<dbReference type="GeneID" id="25914979"/>
<dbReference type="AlphaFoldDB" id="A0A0L0F8B8"/>
<gene>
    <name evidence="2" type="ORF">SARC_14475</name>
</gene>
<organism evidence="2 3">
    <name type="scientific">Sphaeroforma arctica JP610</name>
    <dbReference type="NCBI Taxonomy" id="667725"/>
    <lineage>
        <taxon>Eukaryota</taxon>
        <taxon>Ichthyosporea</taxon>
        <taxon>Ichthyophonida</taxon>
        <taxon>Sphaeroforma</taxon>
    </lineage>
</organism>
<evidence type="ECO:0000256" key="1">
    <source>
        <dbReference type="SAM" id="Phobius"/>
    </source>
</evidence>
<keyword evidence="3" id="KW-1185">Reference proteome</keyword>
<name>A0A0L0F8B8_9EUKA</name>
<dbReference type="Proteomes" id="UP000054560">
    <property type="component" value="Unassembled WGS sequence"/>
</dbReference>
<keyword evidence="1" id="KW-0812">Transmembrane</keyword>